<keyword evidence="1" id="KW-0732">Signal</keyword>
<reference evidence="2 3" key="1">
    <citation type="submission" date="2024-08" db="EMBL/GenBank/DDBJ databases">
        <title>Whole-genome sequencing of halo(alkali)philic microorganisms from hypersaline lakes.</title>
        <authorList>
            <person name="Sorokin D.Y."/>
            <person name="Merkel A.Y."/>
            <person name="Messina E."/>
            <person name="Yakimov M."/>
        </authorList>
    </citation>
    <scope>NUCLEOTIDE SEQUENCE [LARGE SCALE GENOMIC DNA]</scope>
    <source>
        <strain evidence="2 3">Cl-TMA</strain>
    </source>
</reference>
<protein>
    <submittedName>
        <fullName evidence="2">CRISPR-associated DxTHG motif protein</fullName>
    </submittedName>
</protein>
<dbReference type="RefSeq" id="WP_373654311.1">
    <property type="nucleotide sequence ID" value="NZ_JBGUAW010000001.1"/>
</dbReference>
<organism evidence="2 3">
    <name type="scientific">Thiohalorhabdus methylotrophus</name>
    <dbReference type="NCBI Taxonomy" id="3242694"/>
    <lineage>
        <taxon>Bacteria</taxon>
        <taxon>Pseudomonadati</taxon>
        <taxon>Pseudomonadota</taxon>
        <taxon>Gammaproteobacteria</taxon>
        <taxon>Thiohalorhabdales</taxon>
        <taxon>Thiohalorhabdaceae</taxon>
        <taxon>Thiohalorhabdus</taxon>
    </lineage>
</organism>
<keyword evidence="3" id="KW-1185">Reference proteome</keyword>
<dbReference type="EMBL" id="JBGUAW010000001">
    <property type="protein sequence ID" value="MFA9459526.1"/>
    <property type="molecule type" value="Genomic_DNA"/>
</dbReference>
<gene>
    <name evidence="2" type="ORF">ACERLL_01630</name>
</gene>
<feature type="signal peptide" evidence="1">
    <location>
        <begin position="1"/>
        <end position="23"/>
    </location>
</feature>
<evidence type="ECO:0000256" key="1">
    <source>
        <dbReference type="SAM" id="SignalP"/>
    </source>
</evidence>
<sequence length="221" mass="23894">MPCRALPAVLALLLLVPAPPSRGAEWHFTAQLGEAWATSERLRFRHADGRTTRFTLEPETRGLTRPYYWSMRLGRFQGGAGWEFELIHDKVFASAPPAAIDHLDITHGFNHLFLNRAWRLQGFTTRVGVGAVLAHPTIRADGRTDVPSRPGFLEGTSLEGQQLSGVTGQAAIQKLFPLGGGVAISLEAKASLSVADVEGAGGSMRVPRKAVHLLGGLRFSP</sequence>
<name>A0ABV4TQF8_9GAMM</name>
<evidence type="ECO:0000313" key="2">
    <source>
        <dbReference type="EMBL" id="MFA9459526.1"/>
    </source>
</evidence>
<dbReference type="Proteomes" id="UP001575181">
    <property type="component" value="Unassembled WGS sequence"/>
</dbReference>
<comment type="caution">
    <text evidence="2">The sequence shown here is derived from an EMBL/GenBank/DDBJ whole genome shotgun (WGS) entry which is preliminary data.</text>
</comment>
<accession>A0ABV4TQF8</accession>
<proteinExistence type="predicted"/>
<feature type="chain" id="PRO_5045218294" evidence="1">
    <location>
        <begin position="24"/>
        <end position="221"/>
    </location>
</feature>
<evidence type="ECO:0000313" key="3">
    <source>
        <dbReference type="Proteomes" id="UP001575181"/>
    </source>
</evidence>